<name>A0A7S1TRN2_9STRA</name>
<dbReference type="GO" id="GO:0071586">
    <property type="term" value="P:CAAX-box protein processing"/>
    <property type="evidence" value="ECO:0007669"/>
    <property type="project" value="InterPro"/>
</dbReference>
<keyword evidence="5" id="KW-0378">Hydrolase</keyword>
<comment type="catalytic activity">
    <reaction evidence="9">
        <text>Hydrolyzes the peptide bond -P2-(S-farnesyl or geranylgeranyl)C-P1'-P2'-P3'-COOH where P1' and P2' are amino acids with aliphatic sidechains and P3' is any C-terminal residue.</text>
        <dbReference type="EC" id="3.4.26.1"/>
    </reaction>
</comment>
<feature type="transmembrane region" description="Helical" evidence="11">
    <location>
        <begin position="83"/>
        <end position="104"/>
    </location>
</feature>
<evidence type="ECO:0000256" key="9">
    <source>
        <dbReference type="ARBA" id="ARBA00047280"/>
    </source>
</evidence>
<evidence type="ECO:0000256" key="10">
    <source>
        <dbReference type="ARBA" id="ARBA00049729"/>
    </source>
</evidence>
<dbReference type="EMBL" id="HBGJ01005122">
    <property type="protein sequence ID" value="CAD9244764.1"/>
    <property type="molecule type" value="Transcribed_RNA"/>
</dbReference>
<dbReference type="InterPro" id="IPR003675">
    <property type="entry name" value="Rce1/LyrA-like_dom"/>
</dbReference>
<evidence type="ECO:0000256" key="8">
    <source>
        <dbReference type="ARBA" id="ARBA00023136"/>
    </source>
</evidence>
<feature type="transmembrane region" description="Helical" evidence="11">
    <location>
        <begin position="213"/>
        <end position="235"/>
    </location>
</feature>
<dbReference type="AlphaFoldDB" id="A0A7S1TRN2"/>
<dbReference type="PANTHER" id="PTHR13046:SF0">
    <property type="entry name" value="CAAX PRENYL PROTEASE 2"/>
    <property type="match status" value="1"/>
</dbReference>
<feature type="transmembrane region" description="Helical" evidence="11">
    <location>
        <begin position="39"/>
        <end position="63"/>
    </location>
</feature>
<comment type="subcellular location">
    <subcellularLocation>
        <location evidence="1">Endoplasmic reticulum membrane</location>
        <topology evidence="1">Multi-pass membrane protein</topology>
    </subcellularLocation>
</comment>
<proteinExistence type="inferred from homology"/>
<evidence type="ECO:0000256" key="1">
    <source>
        <dbReference type="ARBA" id="ARBA00004477"/>
    </source>
</evidence>
<protein>
    <recommendedName>
        <fullName evidence="10">intramembrane prenyl-peptidase Rce1</fullName>
        <ecNumber evidence="10">3.4.26.1</ecNumber>
    </recommendedName>
</protein>
<dbReference type="GO" id="GO:0005789">
    <property type="term" value="C:endoplasmic reticulum membrane"/>
    <property type="evidence" value="ECO:0007669"/>
    <property type="project" value="UniProtKB-SubCell"/>
</dbReference>
<evidence type="ECO:0000256" key="2">
    <source>
        <dbReference type="ARBA" id="ARBA00006897"/>
    </source>
</evidence>
<accession>A0A7S1TRN2</accession>
<organism evidence="13">
    <name type="scientific">Phaeomonas parva</name>
    <dbReference type="NCBI Taxonomy" id="124430"/>
    <lineage>
        <taxon>Eukaryota</taxon>
        <taxon>Sar</taxon>
        <taxon>Stramenopiles</taxon>
        <taxon>Ochrophyta</taxon>
        <taxon>Pinguiophyceae</taxon>
        <taxon>Pinguiochrysidales</taxon>
        <taxon>Pinguiochrysidaceae</taxon>
        <taxon>Phaeomonas</taxon>
    </lineage>
</organism>
<comment type="similarity">
    <text evidence="2">Belongs to the peptidase U48 family.</text>
</comment>
<keyword evidence="8 11" id="KW-0472">Membrane</keyword>
<feature type="domain" description="CAAX prenyl protease 2/Lysostaphin resistance protein A-like" evidence="12">
    <location>
        <begin position="140"/>
        <end position="244"/>
    </location>
</feature>
<evidence type="ECO:0000256" key="7">
    <source>
        <dbReference type="ARBA" id="ARBA00022989"/>
    </source>
</evidence>
<evidence type="ECO:0000256" key="3">
    <source>
        <dbReference type="ARBA" id="ARBA00022670"/>
    </source>
</evidence>
<reference evidence="13" key="1">
    <citation type="submission" date="2021-01" db="EMBL/GenBank/DDBJ databases">
        <authorList>
            <person name="Corre E."/>
            <person name="Pelletier E."/>
            <person name="Niang G."/>
            <person name="Scheremetjew M."/>
            <person name="Finn R."/>
            <person name="Kale V."/>
            <person name="Holt S."/>
            <person name="Cochrane G."/>
            <person name="Meng A."/>
            <person name="Brown T."/>
            <person name="Cohen L."/>
        </authorList>
    </citation>
    <scope>NUCLEOTIDE SEQUENCE</scope>
    <source>
        <strain evidence="13">CCMP2877</strain>
    </source>
</reference>
<dbReference type="Pfam" id="PF02517">
    <property type="entry name" value="Rce1-like"/>
    <property type="match status" value="1"/>
</dbReference>
<keyword evidence="7 11" id="KW-1133">Transmembrane helix</keyword>
<feature type="transmembrane region" description="Helical" evidence="11">
    <location>
        <begin position="264"/>
        <end position="283"/>
    </location>
</feature>
<keyword evidence="3" id="KW-0645">Protease</keyword>
<keyword evidence="6" id="KW-0256">Endoplasmic reticulum</keyword>
<dbReference type="PANTHER" id="PTHR13046">
    <property type="entry name" value="PROTEASE U48 CAAX PRENYL PROTEASE RCE1"/>
    <property type="match status" value="1"/>
</dbReference>
<evidence type="ECO:0000256" key="6">
    <source>
        <dbReference type="ARBA" id="ARBA00022824"/>
    </source>
</evidence>
<evidence type="ECO:0000259" key="12">
    <source>
        <dbReference type="Pfam" id="PF02517"/>
    </source>
</evidence>
<evidence type="ECO:0000256" key="5">
    <source>
        <dbReference type="ARBA" id="ARBA00022801"/>
    </source>
</evidence>
<dbReference type="InterPro" id="IPR039731">
    <property type="entry name" value="Rce1"/>
</dbReference>
<gene>
    <name evidence="13" type="ORF">PPAR1163_LOCUS3112</name>
</gene>
<evidence type="ECO:0000256" key="11">
    <source>
        <dbReference type="SAM" id="Phobius"/>
    </source>
</evidence>
<feature type="transmembrane region" description="Helical" evidence="11">
    <location>
        <begin position="6"/>
        <end position="27"/>
    </location>
</feature>
<sequence>MGWVHAAAAAAAYVFSLYLLPAEVMALPRDDPRHVRGRLIASLWVTACIVAATAAQLVFGAGAEPSAVVVMQRLGLSPDVLCTVQQSALGVCYMATLFLGPLVVSAMATHRAGMGFVKALRSSLADWRLRFTHPSLRYHSVRNYVWAPLSEEIVFRGCVTALLTAGDGGPSRWRCALLAPLLFGVAHLHHYFSRVSEGTPAGRARVETVVQLAYTWLFGFLAFLLLFGAGLPAAVGGHVFCNTMGLPDLSFLSKEGGYYSDLHGLRHGLLLAYVAGVVLFVIAMRRLTSDFGDDAEWWPRSRG</sequence>
<dbReference type="GO" id="GO:0004222">
    <property type="term" value="F:metalloendopeptidase activity"/>
    <property type="evidence" value="ECO:0007669"/>
    <property type="project" value="InterPro"/>
</dbReference>
<keyword evidence="4 11" id="KW-0812">Transmembrane</keyword>
<evidence type="ECO:0000256" key="4">
    <source>
        <dbReference type="ARBA" id="ARBA00022692"/>
    </source>
</evidence>
<evidence type="ECO:0000313" key="13">
    <source>
        <dbReference type="EMBL" id="CAD9244764.1"/>
    </source>
</evidence>
<dbReference type="EC" id="3.4.26.1" evidence="10"/>